<evidence type="ECO:0000259" key="1">
    <source>
        <dbReference type="Pfam" id="PF13460"/>
    </source>
</evidence>
<dbReference type="Pfam" id="PF13460">
    <property type="entry name" value="NAD_binding_10"/>
    <property type="match status" value="1"/>
</dbReference>
<dbReference type="PANTHER" id="PTHR14097">
    <property type="entry name" value="OXIDOREDUCTASE HTATIP2"/>
    <property type="match status" value="1"/>
</dbReference>
<reference evidence="2 3" key="1">
    <citation type="journal article" date="2015" name="Sci. Rep.">
        <title>Genome of the facultative scuticociliatosis pathogen Pseudocohnilembus persalinus provides insight into its virulence through horizontal gene transfer.</title>
        <authorList>
            <person name="Xiong J."/>
            <person name="Wang G."/>
            <person name="Cheng J."/>
            <person name="Tian M."/>
            <person name="Pan X."/>
            <person name="Warren A."/>
            <person name="Jiang C."/>
            <person name="Yuan D."/>
            <person name="Miao W."/>
        </authorList>
    </citation>
    <scope>NUCLEOTIDE SEQUENCE [LARGE SCALE GENOMIC DNA]</scope>
    <source>
        <strain evidence="2">36N120E</strain>
    </source>
</reference>
<feature type="domain" description="NAD(P)-binding" evidence="1">
    <location>
        <begin position="12"/>
        <end position="193"/>
    </location>
</feature>
<sequence length="228" mass="26165">MENKQLKAFVLGGTGAVGRELVKDLCESNKWSHVTVIVRRVLDQWKPYIDSKKLEVIQAENLDSLEKTEEWKKIQNFNSLFCCLGSRTKYGKDVFVQTDYTYPIWGAKLCKSLNIPHYSIVSAGIANPNSWFLYVKTKGQVERDLKLLELPYLSIHKPGLITERENDSRMGEKLLSYVPFMDKIQSSQIAQALKNEAEQIHFNNKIDPNSKIVVNLSNKEMLKLAQNK</sequence>
<comment type="caution">
    <text evidence="2">The sequence shown here is derived from an EMBL/GenBank/DDBJ whole genome shotgun (WGS) entry which is preliminary data.</text>
</comment>
<evidence type="ECO:0000313" key="3">
    <source>
        <dbReference type="Proteomes" id="UP000054937"/>
    </source>
</evidence>
<dbReference type="Gene3D" id="3.40.50.720">
    <property type="entry name" value="NAD(P)-binding Rossmann-like Domain"/>
    <property type="match status" value="1"/>
</dbReference>
<dbReference type="PANTHER" id="PTHR14097:SF7">
    <property type="entry name" value="OXIDOREDUCTASE HTATIP2"/>
    <property type="match status" value="1"/>
</dbReference>
<evidence type="ECO:0000313" key="2">
    <source>
        <dbReference type="EMBL" id="KRX08986.1"/>
    </source>
</evidence>
<keyword evidence="3" id="KW-1185">Reference proteome</keyword>
<dbReference type="OMA" id="DWPQLTI"/>
<proteinExistence type="predicted"/>
<dbReference type="SUPFAM" id="SSF51735">
    <property type="entry name" value="NAD(P)-binding Rossmann-fold domains"/>
    <property type="match status" value="1"/>
</dbReference>
<name>A0A0V0R3M4_PSEPJ</name>
<dbReference type="InterPro" id="IPR016040">
    <property type="entry name" value="NAD(P)-bd_dom"/>
</dbReference>
<organism evidence="2 3">
    <name type="scientific">Pseudocohnilembus persalinus</name>
    <name type="common">Ciliate</name>
    <dbReference type="NCBI Taxonomy" id="266149"/>
    <lineage>
        <taxon>Eukaryota</taxon>
        <taxon>Sar</taxon>
        <taxon>Alveolata</taxon>
        <taxon>Ciliophora</taxon>
        <taxon>Intramacronucleata</taxon>
        <taxon>Oligohymenophorea</taxon>
        <taxon>Scuticociliatia</taxon>
        <taxon>Philasterida</taxon>
        <taxon>Pseudocohnilembidae</taxon>
        <taxon>Pseudocohnilembus</taxon>
    </lineage>
</organism>
<dbReference type="OrthoDB" id="283707at2759"/>
<dbReference type="InterPro" id="IPR036291">
    <property type="entry name" value="NAD(P)-bd_dom_sf"/>
</dbReference>
<dbReference type="GO" id="GO:0051170">
    <property type="term" value="P:import into nucleus"/>
    <property type="evidence" value="ECO:0007669"/>
    <property type="project" value="TreeGrafter"/>
</dbReference>
<protein>
    <recommendedName>
        <fullName evidence="1">NAD(P)-binding domain-containing protein</fullName>
    </recommendedName>
</protein>
<dbReference type="AlphaFoldDB" id="A0A0V0R3M4"/>
<gene>
    <name evidence="2" type="ORF">PPERSA_08189</name>
</gene>
<dbReference type="Proteomes" id="UP000054937">
    <property type="component" value="Unassembled WGS sequence"/>
</dbReference>
<dbReference type="InParanoid" id="A0A0V0R3M4"/>
<dbReference type="GO" id="GO:0005737">
    <property type="term" value="C:cytoplasm"/>
    <property type="evidence" value="ECO:0007669"/>
    <property type="project" value="TreeGrafter"/>
</dbReference>
<accession>A0A0V0R3M4</accession>
<dbReference type="EMBL" id="LDAU01000056">
    <property type="protein sequence ID" value="KRX08986.1"/>
    <property type="molecule type" value="Genomic_DNA"/>
</dbReference>